<dbReference type="EMBL" id="JBGMSW010000004">
    <property type="protein sequence ID" value="MFA0975561.1"/>
    <property type="molecule type" value="Genomic_DNA"/>
</dbReference>
<reference evidence="1 2" key="1">
    <citation type="submission" date="2024-06" db="EMBL/GenBank/DDBJ databases">
        <title>Genome sequences for Pseudomonas syringae strains with characterized LPS.</title>
        <authorList>
            <person name="Baltrus D.A."/>
            <person name="Krings L."/>
        </authorList>
    </citation>
    <scope>NUCLEOTIDE SEQUENCE [LARGE SCALE GENOMIC DNA]</scope>
    <source>
        <strain evidence="1 2">NCPPB79</strain>
    </source>
</reference>
<dbReference type="GeneID" id="61872867"/>
<comment type="caution">
    <text evidence="1">The sequence shown here is derived from an EMBL/GenBank/DDBJ whole genome shotgun (WGS) entry which is preliminary data.</text>
</comment>
<evidence type="ECO:0000313" key="2">
    <source>
        <dbReference type="Proteomes" id="UP001569511"/>
    </source>
</evidence>
<proteinExistence type="predicted"/>
<evidence type="ECO:0000313" key="1">
    <source>
        <dbReference type="EMBL" id="MFA0975561.1"/>
    </source>
</evidence>
<protein>
    <submittedName>
        <fullName evidence="1">Uncharacterized protein</fullName>
    </submittedName>
</protein>
<accession>A0ABV4PU99</accession>
<dbReference type="RefSeq" id="WP_155276258.1">
    <property type="nucleotide sequence ID" value="NZ_JBGMSW010000004.1"/>
</dbReference>
<sequence length="125" mass="14040">MQTWRKKSPEKQKNCQKIVEKQAVSLTVYQATTVQHLAARSTSLTLENCPDTLLFKHPDPWHRACNIPFVNFMLSGLLFLKYANQSCSPCLPDLDAHYATTPYFFLVANAASPDSLDGNDLHIGD</sequence>
<keyword evidence="2" id="KW-1185">Reference proteome</keyword>
<gene>
    <name evidence="1" type="ORF">ACDH57_08980</name>
</gene>
<organism evidence="1 2">
    <name type="scientific">Pseudomonas ficuserectae</name>
    <dbReference type="NCBI Taxonomy" id="53410"/>
    <lineage>
        <taxon>Bacteria</taxon>
        <taxon>Pseudomonadati</taxon>
        <taxon>Pseudomonadota</taxon>
        <taxon>Gammaproteobacteria</taxon>
        <taxon>Pseudomonadales</taxon>
        <taxon>Pseudomonadaceae</taxon>
        <taxon>Pseudomonas</taxon>
    </lineage>
</organism>
<name>A0ABV4PU99_9PSED</name>
<dbReference type="Proteomes" id="UP001569511">
    <property type="component" value="Unassembled WGS sequence"/>
</dbReference>